<dbReference type="RefSeq" id="XP_018064042.1">
    <property type="nucleotide sequence ID" value="XM_018209995.1"/>
</dbReference>
<dbReference type="Gene3D" id="6.10.250.2610">
    <property type="match status" value="1"/>
</dbReference>
<keyword evidence="7 9" id="KW-0539">Nucleus</keyword>
<dbReference type="EMBL" id="KQ947431">
    <property type="protein sequence ID" value="KUJ09687.1"/>
    <property type="molecule type" value="Genomic_DNA"/>
</dbReference>
<dbReference type="GO" id="GO:0070847">
    <property type="term" value="C:core mediator complex"/>
    <property type="evidence" value="ECO:0007669"/>
    <property type="project" value="TreeGrafter"/>
</dbReference>
<keyword evidence="5 9" id="KW-0010">Activator</keyword>
<dbReference type="Pfam" id="PF10232">
    <property type="entry name" value="Med8"/>
    <property type="match status" value="1"/>
</dbReference>
<dbReference type="Proteomes" id="UP000070700">
    <property type="component" value="Unassembled WGS sequence"/>
</dbReference>
<dbReference type="GO" id="GO:0016592">
    <property type="term" value="C:mediator complex"/>
    <property type="evidence" value="ECO:0007669"/>
    <property type="project" value="InterPro"/>
</dbReference>
<accession>A0A132BDF1</accession>
<keyword evidence="12" id="KW-1185">Reference proteome</keyword>
<dbReference type="OrthoDB" id="5329317at2759"/>
<evidence type="ECO:0000256" key="9">
    <source>
        <dbReference type="RuleBase" id="RU364144"/>
    </source>
</evidence>
<evidence type="ECO:0000256" key="5">
    <source>
        <dbReference type="ARBA" id="ARBA00023159"/>
    </source>
</evidence>
<dbReference type="InParanoid" id="A0A132BDF1"/>
<dbReference type="KEGG" id="psco:LY89DRAFT_597801"/>
<comment type="subcellular location">
    <subcellularLocation>
        <location evidence="1 9">Nucleus</location>
    </subcellularLocation>
</comment>
<evidence type="ECO:0000256" key="4">
    <source>
        <dbReference type="ARBA" id="ARBA00023015"/>
    </source>
</evidence>
<feature type="compositionally biased region" description="Acidic residues" evidence="10">
    <location>
        <begin position="173"/>
        <end position="187"/>
    </location>
</feature>
<dbReference type="Gene3D" id="1.20.58.1710">
    <property type="match status" value="1"/>
</dbReference>
<dbReference type="GO" id="GO:0006357">
    <property type="term" value="P:regulation of transcription by RNA polymerase II"/>
    <property type="evidence" value="ECO:0007669"/>
    <property type="project" value="InterPro"/>
</dbReference>
<name>A0A132BDF1_MOLSC</name>
<gene>
    <name evidence="9" type="primary">MED8</name>
    <name evidence="11" type="ORF">LY89DRAFT_597801</name>
</gene>
<keyword evidence="4 9" id="KW-0805">Transcription regulation</keyword>
<evidence type="ECO:0000256" key="7">
    <source>
        <dbReference type="ARBA" id="ARBA00023242"/>
    </source>
</evidence>
<dbReference type="PANTHER" id="PTHR13074:SF9">
    <property type="entry name" value="MEDIATOR OF RNA POLYMERASE II TRANSCRIPTION SUBUNIT 8"/>
    <property type="match status" value="1"/>
</dbReference>
<dbReference type="InterPro" id="IPR019364">
    <property type="entry name" value="Mediatior_Med8_fun/met"/>
</dbReference>
<dbReference type="STRING" id="149040.A0A132BDF1"/>
<evidence type="ECO:0000256" key="10">
    <source>
        <dbReference type="SAM" id="MobiDB-lite"/>
    </source>
</evidence>
<comment type="function">
    <text evidence="9">Component of the Mediator complex, a coactivator involved in the regulated transcription of nearly all RNA polymerase II-dependent genes. Mediator functions as a bridge to convey information from gene-specific regulatory proteins to the basal RNA polymerase II transcription machinery. Mediator is recruited to promoters by direct interactions with regulatory proteins and serves as a scaffold for the assembly of a functional preinitiation complex with RNA polymerase II and the general transcription factors.</text>
</comment>
<dbReference type="GO" id="GO:0003712">
    <property type="term" value="F:transcription coregulator activity"/>
    <property type="evidence" value="ECO:0007669"/>
    <property type="project" value="InterPro"/>
</dbReference>
<evidence type="ECO:0000256" key="6">
    <source>
        <dbReference type="ARBA" id="ARBA00023163"/>
    </source>
</evidence>
<comment type="subunit">
    <text evidence="9">Component of the Mediator complex.</text>
</comment>
<evidence type="ECO:0000256" key="8">
    <source>
        <dbReference type="ARBA" id="ARBA00031261"/>
    </source>
</evidence>
<comment type="similarity">
    <text evidence="2 9">Belongs to the Mediator complex subunit 8 family.</text>
</comment>
<protein>
    <recommendedName>
        <fullName evidence="3 9">Mediator of RNA polymerase II transcription subunit 8</fullName>
    </recommendedName>
    <alternativeName>
        <fullName evidence="8 9">Mediator complex subunit 8</fullName>
    </alternativeName>
</protein>
<reference evidence="11 12" key="1">
    <citation type="submission" date="2015-10" db="EMBL/GenBank/DDBJ databases">
        <title>Full genome of DAOMC 229536 Phialocephala scopiformis, a fungal endophyte of spruce producing the potent anti-insectan compound rugulosin.</title>
        <authorList>
            <consortium name="DOE Joint Genome Institute"/>
            <person name="Walker A.K."/>
            <person name="Frasz S.L."/>
            <person name="Seifert K.A."/>
            <person name="Miller J.D."/>
            <person name="Mondo S.J."/>
            <person name="Labutti K."/>
            <person name="Lipzen A."/>
            <person name="Dockter R."/>
            <person name="Kennedy M."/>
            <person name="Grigoriev I.V."/>
            <person name="Spatafora J.W."/>
        </authorList>
    </citation>
    <scope>NUCLEOTIDE SEQUENCE [LARGE SCALE GENOMIC DNA]</scope>
    <source>
        <strain evidence="11 12">CBS 120377</strain>
    </source>
</reference>
<dbReference type="GO" id="GO:0000978">
    <property type="term" value="F:RNA polymerase II cis-regulatory region sequence-specific DNA binding"/>
    <property type="evidence" value="ECO:0007669"/>
    <property type="project" value="TreeGrafter"/>
</dbReference>
<feature type="region of interest" description="Disordered" evidence="10">
    <location>
        <begin position="172"/>
        <end position="191"/>
    </location>
</feature>
<dbReference type="PANTHER" id="PTHR13074">
    <property type="entry name" value="MEDIATOR OF RNA POLYMERASE II TRANSCRIPTION SUBUNIT 8"/>
    <property type="match status" value="1"/>
</dbReference>
<evidence type="ECO:0000313" key="12">
    <source>
        <dbReference type="Proteomes" id="UP000070700"/>
    </source>
</evidence>
<evidence type="ECO:0000256" key="2">
    <source>
        <dbReference type="ARBA" id="ARBA00005716"/>
    </source>
</evidence>
<sequence>MAQTNFSREDVRALEATRQRLSQLTHTIHSLKTDLQQSNPLPQWSSIQTQNAILVTHVDGVTKLLSSHADLLNRTVVFPSTNYPGRTQEGLLTQLLRKKLEPQVENWVEGGRQIAQAEGLSGKDNDEFLGWAVDWTGKRIAEYAQNEALDEYTIDEQALGIENVNTGLKAKYEDDESEDSNEDEDMADAGVAVTSARRTSLGQVEYGLGEVKKQPSGTSKSVDEILRFATTGATMDHFSLRR</sequence>
<dbReference type="GeneID" id="28819721"/>
<dbReference type="AlphaFoldDB" id="A0A132BDF1"/>
<evidence type="ECO:0000313" key="11">
    <source>
        <dbReference type="EMBL" id="KUJ09687.1"/>
    </source>
</evidence>
<evidence type="ECO:0000256" key="1">
    <source>
        <dbReference type="ARBA" id="ARBA00004123"/>
    </source>
</evidence>
<evidence type="ECO:0000256" key="3">
    <source>
        <dbReference type="ARBA" id="ARBA00020637"/>
    </source>
</evidence>
<dbReference type="FunCoup" id="A0A132BDF1">
    <property type="interactions" value="127"/>
</dbReference>
<keyword evidence="6 9" id="KW-0804">Transcription</keyword>
<proteinExistence type="inferred from homology"/>
<organism evidence="11 12">
    <name type="scientific">Mollisia scopiformis</name>
    <name type="common">Conifer needle endophyte fungus</name>
    <name type="synonym">Phialocephala scopiformis</name>
    <dbReference type="NCBI Taxonomy" id="149040"/>
    <lineage>
        <taxon>Eukaryota</taxon>
        <taxon>Fungi</taxon>
        <taxon>Dikarya</taxon>
        <taxon>Ascomycota</taxon>
        <taxon>Pezizomycotina</taxon>
        <taxon>Leotiomycetes</taxon>
        <taxon>Helotiales</taxon>
        <taxon>Mollisiaceae</taxon>
        <taxon>Mollisia</taxon>
    </lineage>
</organism>